<proteinExistence type="predicted"/>
<feature type="transmembrane region" description="Helical" evidence="1">
    <location>
        <begin position="201"/>
        <end position="221"/>
    </location>
</feature>
<feature type="transmembrane region" description="Helical" evidence="1">
    <location>
        <begin position="353"/>
        <end position="371"/>
    </location>
</feature>
<keyword evidence="1" id="KW-1133">Transmembrane helix</keyword>
<keyword evidence="1" id="KW-0472">Membrane</keyword>
<reference evidence="2 3" key="2">
    <citation type="journal article" date="2016" name="Genome Announc.">
        <title>Draft Genome Sequence of Oceanobacillus picturae Heshi-B3, Isolated from Fermented Rice Bran in a Traditional Japanese Seafood Dish.</title>
        <authorList>
            <person name="Akuzawa S."/>
            <person name="Nagaoka J."/>
            <person name="Kanekatsu M."/>
            <person name="Kanesaki Y."/>
            <person name="Suzuki T."/>
        </authorList>
    </citation>
    <scope>NUCLEOTIDE SEQUENCE [LARGE SCALE GENOMIC DNA]</scope>
    <source>
        <strain evidence="2 3">Heshi-B3</strain>
    </source>
</reference>
<protein>
    <submittedName>
        <fullName evidence="2">Uncharacterized protein</fullName>
    </submittedName>
</protein>
<name>A0A0U9H3D1_9BACI</name>
<feature type="transmembrane region" description="Helical" evidence="1">
    <location>
        <begin position="319"/>
        <end position="337"/>
    </location>
</feature>
<feature type="transmembrane region" description="Helical" evidence="1">
    <location>
        <begin position="286"/>
        <end position="307"/>
    </location>
</feature>
<evidence type="ECO:0000313" key="3">
    <source>
        <dbReference type="Proteomes" id="UP000052946"/>
    </source>
</evidence>
<feature type="transmembrane region" description="Helical" evidence="1">
    <location>
        <begin position="378"/>
        <end position="398"/>
    </location>
</feature>
<reference evidence="3" key="1">
    <citation type="submission" date="2015-07" db="EMBL/GenBank/DDBJ databases">
        <title>Draft Genome Sequence of Oceanobacillus picturae Heshi-B3 that Was Isolated from Fermented Rice Bran with Aging Salted Mackerel, Which Was Named Heshiko as Traditional Fermented Seafood in Japan.</title>
        <authorList>
            <person name="Akuzawa S."/>
            <person name="Nakagawa J."/>
            <person name="Kanekatsu T."/>
            <person name="Kanesaki Y."/>
            <person name="Suzuki T."/>
        </authorList>
    </citation>
    <scope>NUCLEOTIDE SEQUENCE [LARGE SCALE GENOMIC DNA]</scope>
    <source>
        <strain evidence="3">Heshi-B3</strain>
    </source>
</reference>
<dbReference type="AlphaFoldDB" id="A0A0U9H3D1"/>
<dbReference type="InterPro" id="IPR025291">
    <property type="entry name" value="DUF4153"/>
</dbReference>
<evidence type="ECO:0000313" key="2">
    <source>
        <dbReference type="EMBL" id="GAQ16496.1"/>
    </source>
</evidence>
<dbReference type="Pfam" id="PF13687">
    <property type="entry name" value="DUF4153"/>
    <property type="match status" value="1"/>
</dbReference>
<feature type="transmembrane region" description="Helical" evidence="1">
    <location>
        <begin position="61"/>
        <end position="78"/>
    </location>
</feature>
<accession>A0A0U9H3D1</accession>
<dbReference type="Proteomes" id="UP000052946">
    <property type="component" value="Unassembled WGS sequence"/>
</dbReference>
<feature type="transmembrane region" description="Helical" evidence="1">
    <location>
        <begin position="156"/>
        <end position="181"/>
    </location>
</feature>
<comment type="caution">
    <text evidence="2">The sequence shown here is derived from an EMBL/GenBank/DDBJ whole genome shotgun (WGS) entry which is preliminary data.</text>
</comment>
<dbReference type="RefSeq" id="WP_058949238.1">
    <property type="nucleotide sequence ID" value="NZ_BBXV01000008.1"/>
</dbReference>
<dbReference type="EMBL" id="BBXV01000008">
    <property type="protein sequence ID" value="GAQ16496.1"/>
    <property type="molecule type" value="Genomic_DNA"/>
</dbReference>
<keyword evidence="1" id="KW-0812">Transmembrane</keyword>
<organism evidence="2 3">
    <name type="scientific">Oceanobacillus picturae</name>
    <dbReference type="NCBI Taxonomy" id="171693"/>
    <lineage>
        <taxon>Bacteria</taxon>
        <taxon>Bacillati</taxon>
        <taxon>Bacillota</taxon>
        <taxon>Bacilli</taxon>
        <taxon>Bacillales</taxon>
        <taxon>Bacillaceae</taxon>
        <taxon>Oceanobacillus</taxon>
    </lineage>
</organism>
<sequence length="485" mass="56166">MKVEVTRKDFLFLVVCIGLGVLAEISFFHGRIGVSYLLFVAGFYSVLFYRTGFAFYHRRIGLLLMLMIWILAGSYLYYDSILFYSLNLIVIPVLMYLHVILITTPENYNWASSYFIAILKSKLEQLYQYISAFFQSIFNRLFKNVKDGTSKVMIRILIGIGFSLPLLFVVGALLMSADSVFEEMLVSLPAFLLQLNFLEGFFRTLFVIIAALLFFGLFQAIRMKRFPKQSYDPYKKVTEWEGVTSVTILSILNLLYGLFAAVQFTYFFGGSLEEGFTYAEYARRGFFELSMVTLINWTLLISFLTFVKASTKVNRVLKILYTLLIVFSAILLASAYQRLSMYEAAYGYTIDRVLAHGFMILLMVIFAYTLIKVWLEKVSLLHFYLIGAILFYTGLNAVNVEQVVTKQNIARYEMTEKVDIDYLNSLSYTGWDGLLEIYKSDPNYLGLKPMLSQIGERLRQKEEAPWQSYNFKRQEVMQKFKEMGF</sequence>
<feature type="transmembrane region" description="Helical" evidence="1">
    <location>
        <begin position="84"/>
        <end position="103"/>
    </location>
</feature>
<evidence type="ECO:0000256" key="1">
    <source>
        <dbReference type="SAM" id="Phobius"/>
    </source>
</evidence>
<feature type="transmembrane region" description="Helical" evidence="1">
    <location>
        <begin position="242"/>
        <end position="266"/>
    </location>
</feature>
<feature type="transmembrane region" description="Helical" evidence="1">
    <location>
        <begin position="33"/>
        <end position="49"/>
    </location>
</feature>
<gene>
    <name evidence="2" type="ORF">OPHB3_0419</name>
</gene>
<dbReference type="OrthoDB" id="9767931at2"/>